<dbReference type="InterPro" id="IPR006809">
    <property type="entry name" value="TAFII28_dom"/>
</dbReference>
<evidence type="ECO:0000256" key="2">
    <source>
        <dbReference type="ARBA" id="ARBA00009788"/>
    </source>
</evidence>
<dbReference type="InterPro" id="IPR045127">
    <property type="entry name" value="TAF11-like"/>
</dbReference>
<feature type="compositionally biased region" description="Acidic residues" evidence="6">
    <location>
        <begin position="1"/>
        <end position="13"/>
    </location>
</feature>
<keyword evidence="4" id="KW-0804">Transcription</keyword>
<keyword evidence="9" id="KW-1185">Reference proteome</keyword>
<feature type="compositionally biased region" description="Acidic residues" evidence="6">
    <location>
        <begin position="51"/>
        <end position="78"/>
    </location>
</feature>
<proteinExistence type="inferred from homology"/>
<dbReference type="GO" id="GO:0051123">
    <property type="term" value="P:RNA polymerase II preinitiation complex assembly"/>
    <property type="evidence" value="ECO:0007669"/>
    <property type="project" value="InterPro"/>
</dbReference>
<feature type="region of interest" description="Disordered" evidence="6">
    <location>
        <begin position="1"/>
        <end position="104"/>
    </location>
</feature>
<dbReference type="OrthoDB" id="28335at2759"/>
<name>A0A250X5F6_9CHLO</name>
<keyword evidence="3" id="KW-0805">Transcription regulation</keyword>
<dbReference type="EMBL" id="BEGY01000031">
    <property type="protein sequence ID" value="GAX78298.1"/>
    <property type="molecule type" value="Genomic_DNA"/>
</dbReference>
<dbReference type="STRING" id="1157962.A0A250X5F6"/>
<evidence type="ECO:0000256" key="6">
    <source>
        <dbReference type="SAM" id="MobiDB-lite"/>
    </source>
</evidence>
<dbReference type="SUPFAM" id="SSF47113">
    <property type="entry name" value="Histone-fold"/>
    <property type="match status" value="1"/>
</dbReference>
<feature type="compositionally biased region" description="Basic and acidic residues" evidence="6">
    <location>
        <begin position="39"/>
        <end position="50"/>
    </location>
</feature>
<dbReference type="InterPro" id="IPR009072">
    <property type="entry name" value="Histone-fold"/>
</dbReference>
<comment type="caution">
    <text evidence="8">The sequence shown here is derived from an EMBL/GenBank/DDBJ whole genome shotgun (WGS) entry which is preliminary data.</text>
</comment>
<dbReference type="GO" id="GO:0046982">
    <property type="term" value="F:protein heterodimerization activity"/>
    <property type="evidence" value="ECO:0007669"/>
    <property type="project" value="InterPro"/>
</dbReference>
<dbReference type="AlphaFoldDB" id="A0A250X5F6"/>
<protein>
    <recommendedName>
        <fullName evidence="7">TAFII28-like protein domain-containing protein</fullName>
    </recommendedName>
</protein>
<comment type="subcellular location">
    <subcellularLocation>
        <location evidence="1">Nucleus</location>
    </subcellularLocation>
</comment>
<dbReference type="GO" id="GO:0016251">
    <property type="term" value="F:RNA polymerase II general transcription initiation factor activity"/>
    <property type="evidence" value="ECO:0007669"/>
    <property type="project" value="TreeGrafter"/>
</dbReference>
<reference evidence="8 9" key="1">
    <citation type="submission" date="2017-08" db="EMBL/GenBank/DDBJ databases">
        <title>Acidophilic green algal genome provides insights into adaptation to an acidic environment.</title>
        <authorList>
            <person name="Hirooka S."/>
            <person name="Hirose Y."/>
            <person name="Kanesaki Y."/>
            <person name="Higuchi S."/>
            <person name="Fujiwara T."/>
            <person name="Onuma R."/>
            <person name="Era A."/>
            <person name="Ohbayashi R."/>
            <person name="Uzuka A."/>
            <person name="Nozaki H."/>
            <person name="Yoshikawa H."/>
            <person name="Miyagishima S.Y."/>
        </authorList>
    </citation>
    <scope>NUCLEOTIDE SEQUENCE [LARGE SCALE GENOMIC DNA]</scope>
    <source>
        <strain evidence="8 9">NIES-2499</strain>
    </source>
</reference>
<evidence type="ECO:0000256" key="4">
    <source>
        <dbReference type="ARBA" id="ARBA00023163"/>
    </source>
</evidence>
<keyword evidence="5" id="KW-0539">Nucleus</keyword>
<evidence type="ECO:0000259" key="7">
    <source>
        <dbReference type="Pfam" id="PF04719"/>
    </source>
</evidence>
<organism evidence="8 9">
    <name type="scientific">Chlamydomonas eustigma</name>
    <dbReference type="NCBI Taxonomy" id="1157962"/>
    <lineage>
        <taxon>Eukaryota</taxon>
        <taxon>Viridiplantae</taxon>
        <taxon>Chlorophyta</taxon>
        <taxon>core chlorophytes</taxon>
        <taxon>Chlorophyceae</taxon>
        <taxon>CS clade</taxon>
        <taxon>Chlamydomonadales</taxon>
        <taxon>Chlamydomonadaceae</taxon>
        <taxon>Chlamydomonas</taxon>
    </lineage>
</organism>
<dbReference type="Pfam" id="PF04719">
    <property type="entry name" value="TAFII28"/>
    <property type="match status" value="1"/>
</dbReference>
<evidence type="ECO:0000256" key="3">
    <source>
        <dbReference type="ARBA" id="ARBA00023015"/>
    </source>
</evidence>
<feature type="compositionally biased region" description="Polar residues" evidence="6">
    <location>
        <begin position="16"/>
        <end position="33"/>
    </location>
</feature>
<dbReference type="Proteomes" id="UP000232323">
    <property type="component" value="Unassembled WGS sequence"/>
</dbReference>
<sequence length="216" mass="24090">MNEEDDYDEDDEGASNKPSSSTAAPLSIQQVASMPTEALPEHKEDDLDKAAEDEEEGEPEEADFDEAFDEAFDDDEEAGPTQDPAGDTAASEEPAAKRAKKSLADEEAEKKRLIINAMNEQQLDRYESFRRSSLARPKIKKYLSTLLGYAPSDRVVIAMCGMGKVFVGELIESARILAAEEGDFGPLKPCYVRRAYQNLQFQQRIPRKHSGKRLLR</sequence>
<evidence type="ECO:0000313" key="8">
    <source>
        <dbReference type="EMBL" id="GAX78298.1"/>
    </source>
</evidence>
<dbReference type="GO" id="GO:0005669">
    <property type="term" value="C:transcription factor TFIID complex"/>
    <property type="evidence" value="ECO:0007669"/>
    <property type="project" value="InterPro"/>
</dbReference>
<evidence type="ECO:0000256" key="5">
    <source>
        <dbReference type="ARBA" id="ARBA00023242"/>
    </source>
</evidence>
<dbReference type="CDD" id="cd08048">
    <property type="entry name" value="HFD_TAF11"/>
    <property type="match status" value="1"/>
</dbReference>
<accession>A0A250X5F6</accession>
<feature type="domain" description="TAFII28-like protein" evidence="7">
    <location>
        <begin position="114"/>
        <end position="197"/>
    </location>
</feature>
<gene>
    <name evidence="8" type="ORF">CEUSTIGMA_g5740.t1</name>
</gene>
<dbReference type="PANTHER" id="PTHR13218">
    <property type="entry name" value="TRANSCRIPTION INITIATION FACTOR TFIID SUBUNIT 11-RELATED"/>
    <property type="match status" value="1"/>
</dbReference>
<evidence type="ECO:0000256" key="1">
    <source>
        <dbReference type="ARBA" id="ARBA00004123"/>
    </source>
</evidence>
<comment type="similarity">
    <text evidence="2">Belongs to the TAF11 family.</text>
</comment>
<evidence type="ECO:0000313" key="9">
    <source>
        <dbReference type="Proteomes" id="UP000232323"/>
    </source>
</evidence>
<dbReference type="Gene3D" id="1.10.20.10">
    <property type="entry name" value="Histone, subunit A"/>
    <property type="match status" value="1"/>
</dbReference>
<dbReference type="PANTHER" id="PTHR13218:SF8">
    <property type="entry name" value="TRANSCRIPTION INITIATION FACTOR TFIID SUBUNIT 11"/>
    <property type="match status" value="1"/>
</dbReference>